<sequence length="178" mass="18522">MSGEAMFGVVGHGDLTAESWGLVEAELPAVLRRLEPHGLIGVVRAAAGLPLVFGRAVHRAGGSLLVVVPTAGALPAALPEPDRVAAGQLLTAAEHARLVEFDPRDPVACAAVDEQIIESCRGLVAVWDGSRADHWLDVAHLVTYAHNRKVAVEVLWPAGARRIAPCTTPAVSADGESA</sequence>
<proteinExistence type="predicted"/>
<name>A0ABP7H4S6_9ACTN</name>
<protein>
    <submittedName>
        <fullName evidence="1">Uncharacterized protein</fullName>
    </submittedName>
</protein>
<dbReference type="EMBL" id="BAABDE010000008">
    <property type="protein sequence ID" value="GAA3784620.1"/>
    <property type="molecule type" value="Genomic_DNA"/>
</dbReference>
<dbReference type="RefSeq" id="WP_275773662.1">
    <property type="nucleotide sequence ID" value="NZ_BAABDE010000008.1"/>
</dbReference>
<reference evidence="2" key="1">
    <citation type="journal article" date="2019" name="Int. J. Syst. Evol. Microbiol.">
        <title>The Global Catalogue of Microorganisms (GCM) 10K type strain sequencing project: providing services to taxonomists for standard genome sequencing and annotation.</title>
        <authorList>
            <consortium name="The Broad Institute Genomics Platform"/>
            <consortium name="The Broad Institute Genome Sequencing Center for Infectious Disease"/>
            <person name="Wu L."/>
            <person name="Ma J."/>
        </authorList>
    </citation>
    <scope>NUCLEOTIDE SEQUENCE [LARGE SCALE GENOMIC DNA]</scope>
    <source>
        <strain evidence="2">JCM 17138</strain>
    </source>
</reference>
<keyword evidence="2" id="KW-1185">Reference proteome</keyword>
<comment type="caution">
    <text evidence="1">The sequence shown here is derived from an EMBL/GenBank/DDBJ whole genome shotgun (WGS) entry which is preliminary data.</text>
</comment>
<dbReference type="Proteomes" id="UP001501009">
    <property type="component" value="Unassembled WGS sequence"/>
</dbReference>
<gene>
    <name evidence="1" type="ORF">GCM10022403_019110</name>
</gene>
<evidence type="ECO:0000313" key="2">
    <source>
        <dbReference type="Proteomes" id="UP001501009"/>
    </source>
</evidence>
<evidence type="ECO:0000313" key="1">
    <source>
        <dbReference type="EMBL" id="GAA3784620.1"/>
    </source>
</evidence>
<accession>A0ABP7H4S6</accession>
<organism evidence="1 2">
    <name type="scientific">Streptomyces coacervatus</name>
    <dbReference type="NCBI Taxonomy" id="647381"/>
    <lineage>
        <taxon>Bacteria</taxon>
        <taxon>Bacillati</taxon>
        <taxon>Actinomycetota</taxon>
        <taxon>Actinomycetes</taxon>
        <taxon>Kitasatosporales</taxon>
        <taxon>Streptomycetaceae</taxon>
        <taxon>Streptomyces</taxon>
    </lineage>
</organism>